<evidence type="ECO:0000256" key="8">
    <source>
        <dbReference type="ARBA" id="ARBA00023163"/>
    </source>
</evidence>
<dbReference type="EMBL" id="IACF01002451">
    <property type="protein sequence ID" value="LAB68105.1"/>
    <property type="molecule type" value="mRNA"/>
</dbReference>
<evidence type="ECO:0000256" key="6">
    <source>
        <dbReference type="ARBA" id="ARBA00023015"/>
    </source>
</evidence>
<reference evidence="15" key="2">
    <citation type="journal article" date="2018" name="Biosci. Biotechnol. Biochem.">
        <title>Polysaccharide hydrolase of the hadal zone amphipods Hirondellea gigas.</title>
        <authorList>
            <person name="Kobayashi H."/>
            <person name="Nagahama T."/>
            <person name="Arai W."/>
            <person name="Sasagawa Y."/>
            <person name="Umeda M."/>
            <person name="Hayashi T."/>
            <person name="Nikaido I."/>
            <person name="Watanabe H."/>
            <person name="Oguri K."/>
            <person name="Kitazato H."/>
            <person name="Fujioka K."/>
            <person name="Kido Y."/>
            <person name="Takami H."/>
        </authorList>
    </citation>
    <scope>NUCLEOTIDE SEQUENCE</scope>
    <source>
        <tissue evidence="15">Whole body</tissue>
    </source>
</reference>
<dbReference type="InterPro" id="IPR011665">
    <property type="entry name" value="BRF1_TBP-bd_dom"/>
</dbReference>
<dbReference type="SMART" id="SM00385">
    <property type="entry name" value="CYCLIN"/>
    <property type="match status" value="2"/>
</dbReference>
<keyword evidence="12" id="KW-0175">Coiled coil</keyword>
<sequence length="653" mass="74223">MVEHCPNCGSSAIEEDPSRGDVVCTNCCVVLSDNHIITDEVQFMENSHGQSSAVGQFIAHNSSVPTMFKGCQGTFSKESREITHYKGKRRITDLGNQLNINTHCQEISFNFFKLCVSKGLTRGRGSFHVIGACVYMACRTEATPHMLIDISDALEIDVYELGRIYLRLSTELCLNIPVIDPCLYIIRFANKLKFGNKTHEVAETALRLVKRMKKDWMHTGRRPSGVCGAALVIAARFHQFNRTIQDVIKIVRVHESTIRKRLTEFGSTPSSGLSVDEFMNTDLDKEEDPPAFKAARRREEEEKLQKLIEDEKDINNQFTDLQLEIERILSERKKKLRGMWAAAAATSSAPPTPTRSICGEREESDAVQFITEATMQSIQECIRVSNGDVMQQDIPKEIMPTTASMGIKQTIEESMEIRPSEPEPEESGILDLEGIDDDEIDTYILTDRERDLKTDHWMNCNKDYLEEQEKKKEQERLEEEQRIKEGLPPKKKKIYKRKNKKELPANTAGEAIERLIKVKRLSNKIDYSVLKNLNGDSDDVPDNCSSKSKVSSSRSSRSSKRSASNMPPLPDSFREIMQSLTGKRTASEALLHDQQADDNEDLPFLKTQKVEEDVPDDDDDEIDEEEEEAPEPDDDCLQTLLVKRSNYDDDYDY</sequence>
<organism evidence="15">
    <name type="scientific">Hirondellea gigas</name>
    <dbReference type="NCBI Taxonomy" id="1518452"/>
    <lineage>
        <taxon>Eukaryota</taxon>
        <taxon>Metazoa</taxon>
        <taxon>Ecdysozoa</taxon>
        <taxon>Arthropoda</taxon>
        <taxon>Crustacea</taxon>
        <taxon>Multicrustacea</taxon>
        <taxon>Malacostraca</taxon>
        <taxon>Eumalacostraca</taxon>
        <taxon>Peracarida</taxon>
        <taxon>Amphipoda</taxon>
        <taxon>Amphilochidea</taxon>
        <taxon>Lysianassida</taxon>
        <taxon>Lysianassidira</taxon>
        <taxon>Lysianassoidea</taxon>
        <taxon>Lysianassidae</taxon>
        <taxon>Hirondellea</taxon>
    </lineage>
</organism>
<protein>
    <recommendedName>
        <fullName evidence="10">B-related factor 1</fullName>
    </recommendedName>
</protein>
<evidence type="ECO:0000256" key="7">
    <source>
        <dbReference type="ARBA" id="ARBA00023159"/>
    </source>
</evidence>
<feature type="coiled-coil region" evidence="12">
    <location>
        <begin position="297"/>
        <end position="324"/>
    </location>
</feature>
<evidence type="ECO:0000256" key="4">
    <source>
        <dbReference type="ARBA" id="ARBA00022771"/>
    </source>
</evidence>
<reference evidence="16" key="1">
    <citation type="submission" date="2017-11" db="EMBL/GenBank/DDBJ databases">
        <title>The sensing device of the deep-sea amphipod.</title>
        <authorList>
            <person name="Kobayashi H."/>
            <person name="Nagahama T."/>
            <person name="Arai W."/>
            <person name="Sasagawa Y."/>
            <person name="Umeda M."/>
            <person name="Hayashi T."/>
            <person name="Nikaido I."/>
            <person name="Watanabe H."/>
            <person name="Oguri K."/>
            <person name="Kitazato H."/>
            <person name="Fujioka K."/>
            <person name="Kido Y."/>
            <person name="Takami H."/>
        </authorList>
    </citation>
    <scope>NUCLEOTIDE SEQUENCE</scope>
    <source>
        <tissue evidence="16">Whole body</tissue>
    </source>
</reference>
<dbReference type="CDD" id="cd20554">
    <property type="entry name" value="CYCLIN_TFIIIB90_rpt2"/>
    <property type="match status" value="1"/>
</dbReference>
<dbReference type="GO" id="GO:0000995">
    <property type="term" value="F:RNA polymerase III general transcription initiation factor activity"/>
    <property type="evidence" value="ECO:0007669"/>
    <property type="project" value="TreeGrafter"/>
</dbReference>
<accession>A0A2P2I239</accession>
<keyword evidence="7" id="KW-0010">Activator</keyword>
<keyword evidence="6" id="KW-0805">Transcription regulation</keyword>
<evidence type="ECO:0000256" key="11">
    <source>
        <dbReference type="PROSITE-ProRule" id="PRU00469"/>
    </source>
</evidence>
<dbReference type="EMBL" id="IACT01002675">
    <property type="protein sequence ID" value="LAC21942.1"/>
    <property type="molecule type" value="mRNA"/>
</dbReference>
<dbReference type="InterPro" id="IPR013763">
    <property type="entry name" value="Cyclin-like_dom"/>
</dbReference>
<evidence type="ECO:0000256" key="10">
    <source>
        <dbReference type="ARBA" id="ARBA00031009"/>
    </source>
</evidence>
<dbReference type="Pfam" id="PF07741">
    <property type="entry name" value="BRF1"/>
    <property type="match status" value="1"/>
</dbReference>
<evidence type="ECO:0000256" key="13">
    <source>
        <dbReference type="SAM" id="MobiDB-lite"/>
    </source>
</evidence>
<dbReference type="PROSITE" id="PS51134">
    <property type="entry name" value="ZF_TFIIB"/>
    <property type="match status" value="1"/>
</dbReference>
<dbReference type="PANTHER" id="PTHR11618:SF4">
    <property type="entry name" value="TRANSCRIPTION FACTOR IIIB 90 KDA SUBUNIT"/>
    <property type="match status" value="1"/>
</dbReference>
<dbReference type="GO" id="GO:0008270">
    <property type="term" value="F:zinc ion binding"/>
    <property type="evidence" value="ECO:0007669"/>
    <property type="project" value="UniProtKB-KW"/>
</dbReference>
<comment type="similarity">
    <text evidence="2">Belongs to the TFIIB family.</text>
</comment>
<dbReference type="Pfam" id="PF00382">
    <property type="entry name" value="TFIIB"/>
    <property type="match status" value="2"/>
</dbReference>
<dbReference type="GO" id="GO:0005634">
    <property type="term" value="C:nucleus"/>
    <property type="evidence" value="ECO:0007669"/>
    <property type="project" value="UniProtKB-SubCell"/>
</dbReference>
<keyword evidence="3" id="KW-0479">Metal-binding</keyword>
<proteinExistence type="evidence at transcript level"/>
<feature type="compositionally biased region" description="Basic residues" evidence="13">
    <location>
        <begin position="489"/>
        <end position="500"/>
    </location>
</feature>
<feature type="compositionally biased region" description="Acidic residues" evidence="13">
    <location>
        <begin position="613"/>
        <end position="636"/>
    </location>
</feature>
<feature type="region of interest" description="Disordered" evidence="13">
    <location>
        <begin position="469"/>
        <end position="509"/>
    </location>
</feature>
<feature type="compositionally biased region" description="Low complexity" evidence="13">
    <location>
        <begin position="545"/>
        <end position="564"/>
    </location>
</feature>
<comment type="subcellular location">
    <subcellularLocation>
        <location evidence="1">Nucleus</location>
    </subcellularLocation>
</comment>
<dbReference type="SUPFAM" id="SSF57783">
    <property type="entry name" value="Zinc beta-ribbon"/>
    <property type="match status" value="1"/>
</dbReference>
<dbReference type="Gene3D" id="1.10.472.10">
    <property type="entry name" value="Cyclin-like"/>
    <property type="match status" value="2"/>
</dbReference>
<evidence type="ECO:0000256" key="2">
    <source>
        <dbReference type="ARBA" id="ARBA00010857"/>
    </source>
</evidence>
<dbReference type="PRINTS" id="PR00685">
    <property type="entry name" value="TIFACTORIIB"/>
</dbReference>
<keyword evidence="5" id="KW-0862">Zinc</keyword>
<dbReference type="GO" id="GO:0070897">
    <property type="term" value="P:transcription preinitiation complex assembly"/>
    <property type="evidence" value="ECO:0007669"/>
    <property type="project" value="InterPro"/>
</dbReference>
<keyword evidence="8" id="KW-0804">Transcription</keyword>
<dbReference type="GO" id="GO:0001006">
    <property type="term" value="F:RNA polymerase III type 3 promoter sequence-specific DNA binding"/>
    <property type="evidence" value="ECO:0007669"/>
    <property type="project" value="TreeGrafter"/>
</dbReference>
<dbReference type="GO" id="GO:0017025">
    <property type="term" value="F:TBP-class protein binding"/>
    <property type="evidence" value="ECO:0007669"/>
    <property type="project" value="InterPro"/>
</dbReference>
<keyword evidence="9" id="KW-0539">Nucleus</keyword>
<dbReference type="Gene3D" id="2.20.25.10">
    <property type="match status" value="1"/>
</dbReference>
<dbReference type="PANTHER" id="PTHR11618">
    <property type="entry name" value="TRANSCRIPTION INITIATION FACTOR IIB-RELATED"/>
    <property type="match status" value="1"/>
</dbReference>
<dbReference type="FunFam" id="1.10.472.10:FF:000002">
    <property type="entry name" value="Transcription factor IIIB 90 kDa subunit"/>
    <property type="match status" value="1"/>
</dbReference>
<dbReference type="GO" id="GO:0000126">
    <property type="term" value="C:transcription factor TFIIIB complex"/>
    <property type="evidence" value="ECO:0007669"/>
    <property type="project" value="TreeGrafter"/>
</dbReference>
<dbReference type="Gene3D" id="1.20.5.650">
    <property type="entry name" value="Single helix bin"/>
    <property type="match status" value="1"/>
</dbReference>
<evidence type="ECO:0000256" key="3">
    <source>
        <dbReference type="ARBA" id="ARBA00022723"/>
    </source>
</evidence>
<dbReference type="SUPFAM" id="SSF47954">
    <property type="entry name" value="Cyclin-like"/>
    <property type="match status" value="2"/>
</dbReference>
<dbReference type="InterPro" id="IPR013137">
    <property type="entry name" value="Znf_TFIIB"/>
</dbReference>
<dbReference type="FunFam" id="1.10.472.10:FF:000007">
    <property type="entry name" value="Transcription factor IIIB 90 kDa subunit"/>
    <property type="match status" value="1"/>
</dbReference>
<dbReference type="InterPro" id="IPR000812">
    <property type="entry name" value="TFIIB"/>
</dbReference>
<dbReference type="InterPro" id="IPR036915">
    <property type="entry name" value="Cyclin-like_sf"/>
</dbReference>
<dbReference type="InterPro" id="IPR013150">
    <property type="entry name" value="TFIIB_cyclin"/>
</dbReference>
<keyword evidence="4 11" id="KW-0863">Zinc-finger</keyword>
<evidence type="ECO:0000256" key="1">
    <source>
        <dbReference type="ARBA" id="ARBA00004123"/>
    </source>
</evidence>
<dbReference type="GO" id="GO:0097550">
    <property type="term" value="C:transcription preinitiation complex"/>
    <property type="evidence" value="ECO:0007669"/>
    <property type="project" value="TreeGrafter"/>
</dbReference>
<evidence type="ECO:0000259" key="14">
    <source>
        <dbReference type="PROSITE" id="PS51134"/>
    </source>
</evidence>
<evidence type="ECO:0000313" key="16">
    <source>
        <dbReference type="EMBL" id="LAC21942.1"/>
    </source>
</evidence>
<name>A0A2P2I239_9CRUS</name>
<evidence type="ECO:0000313" key="15">
    <source>
        <dbReference type="EMBL" id="LAB68105.1"/>
    </source>
</evidence>
<evidence type="ECO:0000256" key="5">
    <source>
        <dbReference type="ARBA" id="ARBA00022833"/>
    </source>
</evidence>
<dbReference type="CDD" id="cd20553">
    <property type="entry name" value="CYCLIN_TFIIIB90_rpt1"/>
    <property type="match status" value="1"/>
</dbReference>
<evidence type="ECO:0000256" key="9">
    <source>
        <dbReference type="ARBA" id="ARBA00023242"/>
    </source>
</evidence>
<dbReference type="Pfam" id="PF08271">
    <property type="entry name" value="Zn_Ribbon_TF"/>
    <property type="match status" value="1"/>
</dbReference>
<evidence type="ECO:0000256" key="12">
    <source>
        <dbReference type="SAM" id="Coils"/>
    </source>
</evidence>
<dbReference type="AlphaFoldDB" id="A0A2P2I239"/>
<feature type="compositionally biased region" description="Basic and acidic residues" evidence="13">
    <location>
        <begin position="469"/>
        <end position="488"/>
    </location>
</feature>
<feature type="region of interest" description="Disordered" evidence="13">
    <location>
        <begin position="531"/>
        <end position="653"/>
    </location>
</feature>
<feature type="domain" description="TFIIB-type" evidence="14">
    <location>
        <begin position="1"/>
        <end position="32"/>
    </location>
</feature>